<dbReference type="Pfam" id="PF22667">
    <property type="entry name" value="Lon_lid"/>
    <property type="match status" value="1"/>
</dbReference>
<evidence type="ECO:0000259" key="11">
    <source>
        <dbReference type="PROSITE" id="PS51786"/>
    </source>
</evidence>
<dbReference type="InterPro" id="IPR008268">
    <property type="entry name" value="Peptidase_S16_AS"/>
</dbReference>
<gene>
    <name evidence="13" type="ORF">NSCI0253_LOCUS33815</name>
</gene>
<dbReference type="GO" id="GO:0005524">
    <property type="term" value="F:ATP binding"/>
    <property type="evidence" value="ECO:0007669"/>
    <property type="project" value="UniProtKB-KW"/>
</dbReference>
<feature type="compositionally biased region" description="Polar residues" evidence="10">
    <location>
        <begin position="180"/>
        <end position="190"/>
    </location>
</feature>
<dbReference type="Gene3D" id="1.10.8.60">
    <property type="match status" value="1"/>
</dbReference>
<dbReference type="InterPro" id="IPR027065">
    <property type="entry name" value="Lon_Prtase"/>
</dbReference>
<dbReference type="AlphaFoldDB" id="A0A7S1FCK2"/>
<dbReference type="PRINTS" id="PR00830">
    <property type="entry name" value="ENDOLAPTASE"/>
</dbReference>
<dbReference type="PROSITE" id="PS01046">
    <property type="entry name" value="LON_SER"/>
    <property type="match status" value="1"/>
</dbReference>
<dbReference type="InterPro" id="IPR027417">
    <property type="entry name" value="P-loop_NTPase"/>
</dbReference>
<dbReference type="FunFam" id="3.40.50.300:FF:000021">
    <property type="entry name" value="Lon protease homolog"/>
    <property type="match status" value="1"/>
</dbReference>
<organism evidence="13">
    <name type="scientific">Noctiluca scintillans</name>
    <name type="common">Sea sparkle</name>
    <name type="synonym">Red tide dinoflagellate</name>
    <dbReference type="NCBI Taxonomy" id="2966"/>
    <lineage>
        <taxon>Eukaryota</taxon>
        <taxon>Sar</taxon>
        <taxon>Alveolata</taxon>
        <taxon>Dinophyceae</taxon>
        <taxon>Noctilucales</taxon>
        <taxon>Noctilucaceae</taxon>
        <taxon>Noctiluca</taxon>
    </lineage>
</organism>
<dbReference type="SMART" id="SM00382">
    <property type="entry name" value="AAA"/>
    <property type="match status" value="1"/>
</dbReference>
<keyword evidence="5 8" id="KW-0067">ATP-binding</keyword>
<dbReference type="PROSITE" id="PS51786">
    <property type="entry name" value="LON_PROTEOLYTIC"/>
    <property type="match status" value="1"/>
</dbReference>
<dbReference type="Pfam" id="PF05362">
    <property type="entry name" value="Lon_C"/>
    <property type="match status" value="1"/>
</dbReference>
<comment type="similarity">
    <text evidence="7 8">Belongs to the peptidase S16 family.</text>
</comment>
<feature type="domain" description="Lon proteolytic" evidence="11">
    <location>
        <begin position="748"/>
        <end position="941"/>
    </location>
</feature>
<feature type="region of interest" description="Disordered" evidence="10">
    <location>
        <begin position="173"/>
        <end position="205"/>
    </location>
</feature>
<keyword evidence="2 8" id="KW-0547">Nucleotide-binding</keyword>
<evidence type="ECO:0000256" key="8">
    <source>
        <dbReference type="RuleBase" id="RU000591"/>
    </source>
</evidence>
<dbReference type="InterPro" id="IPR054594">
    <property type="entry name" value="Lon_lid"/>
</dbReference>
<dbReference type="InterPro" id="IPR003959">
    <property type="entry name" value="ATPase_AAA_core"/>
</dbReference>
<feature type="domain" description="Lon N-terminal" evidence="12">
    <location>
        <begin position="107"/>
        <end position="354"/>
    </location>
</feature>
<accession>A0A7S1FCK2</accession>
<sequence>MACMRSGVGPGRWVVRRLAVCVSSRIVGTRSHSLATLVLPRDTDRSRRQRNQPRFSLCVRSNASSSKGDDVSDGTTGASQESAGVGSASGGTRGASERESAPPKQALFALPLYRKPAFPGFYHIVQVGDQEILDFLHTLRRNGQAEYLAGFMTRELPRGLVDDDGAAAVPLVAVPPTSPPTGTMEKSSSGDGPPPSLRRDTGRVKDSEELEEFGTLLQIVSLTTHPSLPGGQVVVMPSHRIQLMKALSKPSPGTPLCAVYVKNLPQVKVTEDNDVRALHHEIIATMKDLLKTPFIYKDQFEQVIKYYNLDDPLKLADLVAGMSTAPREELQAVLIENSAVDRLRKVLMIVKKDLEHSKMQSQFKTQIEDKFAKEHRRYVLMQHLRQIKRDLNLEKDDKQSVVAVFKEAMLKMTDLPEEANKAMEMEIKRLGNLEASSPEFNVSRTYLEWMTALPWGKFTVDNTDIGRAEEILNEDHYGMEDVKERILEHMAVSFLKGSVQGKILCMVGPPGVGKTSVGKGISRALDRQFFRFSVGGLHDVSEIRGHRRTYVGAMPGKIIQALKITQTSNPVILIDEVDKLGSDFRGDPSSALLEILDPAQNGTFRDLYLDVPVDLSRVLFVCTANVTNTIPEPLLDRMEVIHIAGYIAEEKLEIANQYLIPNAIDSCGITREDLDLGQDAVQKLIIEYAREAGVRELRKLLEKIVRKTALNIVRESEENRKRTVIAAENLVKYVGQPPFAADTMFADGMPPGVVRGLAWTALGGKTLFVEARGSVPREKAEGKGRAGSGARLKITGRLGKVMEESSEIALTFARIFMREVEPPNAFLEEASMHVNLPEGATPKDGPSAGVTMTTSLLSMALNQPVRKDLAMTGELTLTGKVLRVGGIKEKTLACRRENVPMIVLPMSNKADFMELKSHLRAGLTAHFVDHYDDVYRLAFEDSGAPALQSSRGSPVVTHVTPLEEGQVTEALPVASQT</sequence>
<dbReference type="SMART" id="SM00464">
    <property type="entry name" value="LON"/>
    <property type="match status" value="1"/>
</dbReference>
<dbReference type="CDD" id="cd19500">
    <property type="entry name" value="RecA-like_Lon"/>
    <property type="match status" value="1"/>
</dbReference>
<dbReference type="PROSITE" id="PS51787">
    <property type="entry name" value="LON_N"/>
    <property type="match status" value="1"/>
</dbReference>
<dbReference type="Pfam" id="PF02190">
    <property type="entry name" value="LON_substr_bdg"/>
    <property type="match status" value="1"/>
</dbReference>
<dbReference type="GO" id="GO:0006515">
    <property type="term" value="P:protein quality control for misfolded or incompletely synthesized proteins"/>
    <property type="evidence" value="ECO:0007669"/>
    <property type="project" value="TreeGrafter"/>
</dbReference>
<evidence type="ECO:0000256" key="3">
    <source>
        <dbReference type="ARBA" id="ARBA00022801"/>
    </source>
</evidence>
<dbReference type="GO" id="GO:0016887">
    <property type="term" value="F:ATP hydrolysis activity"/>
    <property type="evidence" value="ECO:0007669"/>
    <property type="project" value="InterPro"/>
</dbReference>
<evidence type="ECO:0000256" key="7">
    <source>
        <dbReference type="PROSITE-ProRule" id="PRU01122"/>
    </source>
</evidence>
<dbReference type="EMBL" id="HBFQ01047480">
    <property type="protein sequence ID" value="CAD8859461.1"/>
    <property type="molecule type" value="Transcribed_RNA"/>
</dbReference>
<dbReference type="PANTHER" id="PTHR43718">
    <property type="entry name" value="LON PROTEASE"/>
    <property type="match status" value="1"/>
</dbReference>
<dbReference type="InterPro" id="IPR003111">
    <property type="entry name" value="Lon_prtase_N"/>
</dbReference>
<dbReference type="GO" id="GO:0005759">
    <property type="term" value="C:mitochondrial matrix"/>
    <property type="evidence" value="ECO:0007669"/>
    <property type="project" value="TreeGrafter"/>
</dbReference>
<feature type="compositionally biased region" description="Polar residues" evidence="10">
    <location>
        <begin position="73"/>
        <end position="82"/>
    </location>
</feature>
<dbReference type="GO" id="GO:0051131">
    <property type="term" value="P:chaperone-mediated protein complex assembly"/>
    <property type="evidence" value="ECO:0007669"/>
    <property type="project" value="TreeGrafter"/>
</dbReference>
<dbReference type="InterPro" id="IPR014721">
    <property type="entry name" value="Ribsml_uS5_D2-typ_fold_subgr"/>
</dbReference>
<proteinExistence type="inferred from homology"/>
<evidence type="ECO:0000256" key="2">
    <source>
        <dbReference type="ARBA" id="ARBA00022741"/>
    </source>
</evidence>
<keyword evidence="3 7" id="KW-0378">Hydrolase</keyword>
<keyword evidence="4 7" id="KW-0720">Serine protease</keyword>
<feature type="active site" evidence="7">
    <location>
        <position position="890"/>
    </location>
</feature>
<evidence type="ECO:0000256" key="5">
    <source>
        <dbReference type="ARBA" id="ARBA00022840"/>
    </source>
</evidence>
<evidence type="ECO:0000256" key="1">
    <source>
        <dbReference type="ARBA" id="ARBA00022670"/>
    </source>
</evidence>
<dbReference type="Gene3D" id="3.40.50.300">
    <property type="entry name" value="P-loop containing nucleotide triphosphate hydrolases"/>
    <property type="match status" value="1"/>
</dbReference>
<dbReference type="PANTHER" id="PTHR43718:SF2">
    <property type="entry name" value="LON PROTEASE HOMOLOG, MITOCHONDRIAL"/>
    <property type="match status" value="1"/>
</dbReference>
<evidence type="ECO:0000259" key="12">
    <source>
        <dbReference type="PROSITE" id="PS51787"/>
    </source>
</evidence>
<reference evidence="13" key="1">
    <citation type="submission" date="2021-01" db="EMBL/GenBank/DDBJ databases">
        <authorList>
            <person name="Corre E."/>
            <person name="Pelletier E."/>
            <person name="Niang G."/>
            <person name="Scheremetjew M."/>
            <person name="Finn R."/>
            <person name="Kale V."/>
            <person name="Holt S."/>
            <person name="Cochrane G."/>
            <person name="Meng A."/>
            <person name="Brown T."/>
            <person name="Cohen L."/>
        </authorList>
    </citation>
    <scope>NUCLEOTIDE SEQUENCE</scope>
</reference>
<dbReference type="SUPFAM" id="SSF52540">
    <property type="entry name" value="P-loop containing nucleoside triphosphate hydrolases"/>
    <property type="match status" value="1"/>
</dbReference>
<dbReference type="Gene3D" id="3.30.230.10">
    <property type="match status" value="1"/>
</dbReference>
<feature type="region of interest" description="Disordered" evidence="10">
    <location>
        <begin position="43"/>
        <end position="102"/>
    </location>
</feature>
<dbReference type="GO" id="GO:0007005">
    <property type="term" value="P:mitochondrion organization"/>
    <property type="evidence" value="ECO:0007669"/>
    <property type="project" value="TreeGrafter"/>
</dbReference>
<comment type="catalytic activity">
    <reaction evidence="6">
        <text>Hydrolysis of proteins in presence of ATP.</text>
        <dbReference type="EC" id="3.4.21.53"/>
    </reaction>
</comment>
<dbReference type="NCBIfam" id="TIGR00763">
    <property type="entry name" value="lon"/>
    <property type="match status" value="1"/>
</dbReference>
<dbReference type="GO" id="GO:0004252">
    <property type="term" value="F:serine-type endopeptidase activity"/>
    <property type="evidence" value="ECO:0007669"/>
    <property type="project" value="UniProtKB-UniRule"/>
</dbReference>
<dbReference type="InterPro" id="IPR020568">
    <property type="entry name" value="Ribosomal_Su5_D2-typ_SF"/>
</dbReference>
<dbReference type="SUPFAM" id="SSF54211">
    <property type="entry name" value="Ribosomal protein S5 domain 2-like"/>
    <property type="match status" value="1"/>
</dbReference>
<evidence type="ECO:0000256" key="4">
    <source>
        <dbReference type="ARBA" id="ARBA00022825"/>
    </source>
</evidence>
<dbReference type="GO" id="GO:0004176">
    <property type="term" value="F:ATP-dependent peptidase activity"/>
    <property type="evidence" value="ECO:0007669"/>
    <property type="project" value="UniProtKB-UniRule"/>
</dbReference>
<dbReference type="InterPro" id="IPR003593">
    <property type="entry name" value="AAA+_ATPase"/>
</dbReference>
<protein>
    <recommendedName>
        <fullName evidence="9">Lon protease homolog</fullName>
        <ecNumber evidence="9">3.4.21.-</ecNumber>
    </recommendedName>
</protein>
<dbReference type="EC" id="3.4.21.-" evidence="9"/>
<evidence type="ECO:0000256" key="9">
    <source>
        <dbReference type="RuleBase" id="RU000592"/>
    </source>
</evidence>
<evidence type="ECO:0000313" key="13">
    <source>
        <dbReference type="EMBL" id="CAD8859461.1"/>
    </source>
</evidence>
<keyword evidence="1 7" id="KW-0645">Protease</keyword>
<dbReference type="Gene3D" id="1.20.5.5270">
    <property type="match status" value="1"/>
</dbReference>
<dbReference type="InterPro" id="IPR004815">
    <property type="entry name" value="Lon_bac/euk-typ"/>
</dbReference>
<name>A0A7S1FCK2_NOCSC</name>
<evidence type="ECO:0000256" key="10">
    <source>
        <dbReference type="SAM" id="MobiDB-lite"/>
    </source>
</evidence>
<dbReference type="GO" id="GO:0003697">
    <property type="term" value="F:single-stranded DNA binding"/>
    <property type="evidence" value="ECO:0007669"/>
    <property type="project" value="TreeGrafter"/>
</dbReference>
<dbReference type="InterPro" id="IPR008269">
    <property type="entry name" value="Lon_proteolytic"/>
</dbReference>
<feature type="active site" evidence="7">
    <location>
        <position position="847"/>
    </location>
</feature>
<dbReference type="Pfam" id="PF00004">
    <property type="entry name" value="AAA"/>
    <property type="match status" value="1"/>
</dbReference>
<dbReference type="Gene3D" id="1.20.58.1480">
    <property type="match status" value="1"/>
</dbReference>
<evidence type="ECO:0000256" key="6">
    <source>
        <dbReference type="ARBA" id="ARBA00050665"/>
    </source>
</evidence>